<dbReference type="Proteomes" id="UP000092124">
    <property type="component" value="Unassembled WGS sequence"/>
</dbReference>
<dbReference type="AlphaFoldDB" id="A0A1A6HWU6"/>
<gene>
    <name evidence="1" type="ORF">A6R68_23551</name>
</gene>
<protein>
    <submittedName>
        <fullName evidence="1">Uncharacterized protein</fullName>
    </submittedName>
</protein>
<dbReference type="EMBL" id="LZPO01008037">
    <property type="protein sequence ID" value="OBS82465.1"/>
    <property type="molecule type" value="Genomic_DNA"/>
</dbReference>
<comment type="caution">
    <text evidence="1">The sequence shown here is derived from an EMBL/GenBank/DDBJ whole genome shotgun (WGS) entry which is preliminary data.</text>
</comment>
<proteinExistence type="predicted"/>
<sequence length="61" mass="7090">MTGRSLWEHHPKSTLFLKCDSASSQLLCCHPRRYFVQCVSVVAQNGPEERERRVSVMREGR</sequence>
<evidence type="ECO:0000313" key="2">
    <source>
        <dbReference type="Proteomes" id="UP000092124"/>
    </source>
</evidence>
<name>A0A1A6HWU6_NEOLE</name>
<accession>A0A1A6HWU6</accession>
<reference evidence="1 2" key="1">
    <citation type="submission" date="2016-06" db="EMBL/GenBank/DDBJ databases">
        <title>The Draft Genome Sequence and Annotation of the Desert Woodrat Neotoma lepida.</title>
        <authorList>
            <person name="Campbell M."/>
            <person name="Oakeson K.F."/>
            <person name="Yandell M."/>
            <person name="Halpert J.R."/>
            <person name="Dearing D."/>
        </authorList>
    </citation>
    <scope>NUCLEOTIDE SEQUENCE [LARGE SCALE GENOMIC DNA]</scope>
    <source>
        <strain evidence="1">417</strain>
        <tissue evidence="1">Liver</tissue>
    </source>
</reference>
<organism evidence="1 2">
    <name type="scientific">Neotoma lepida</name>
    <name type="common">Desert woodrat</name>
    <dbReference type="NCBI Taxonomy" id="56216"/>
    <lineage>
        <taxon>Eukaryota</taxon>
        <taxon>Metazoa</taxon>
        <taxon>Chordata</taxon>
        <taxon>Craniata</taxon>
        <taxon>Vertebrata</taxon>
        <taxon>Euteleostomi</taxon>
        <taxon>Mammalia</taxon>
        <taxon>Eutheria</taxon>
        <taxon>Euarchontoglires</taxon>
        <taxon>Glires</taxon>
        <taxon>Rodentia</taxon>
        <taxon>Myomorpha</taxon>
        <taxon>Muroidea</taxon>
        <taxon>Cricetidae</taxon>
        <taxon>Neotominae</taxon>
        <taxon>Neotoma</taxon>
    </lineage>
</organism>
<keyword evidence="2" id="KW-1185">Reference proteome</keyword>
<evidence type="ECO:0000313" key="1">
    <source>
        <dbReference type="EMBL" id="OBS82465.1"/>
    </source>
</evidence>